<evidence type="ECO:0000313" key="3">
    <source>
        <dbReference type="Proteomes" id="UP000053611"/>
    </source>
</evidence>
<organism evidence="2 3">
    <name type="scientific">Cutaneotrichosporon oleaginosum</name>
    <dbReference type="NCBI Taxonomy" id="879819"/>
    <lineage>
        <taxon>Eukaryota</taxon>
        <taxon>Fungi</taxon>
        <taxon>Dikarya</taxon>
        <taxon>Basidiomycota</taxon>
        <taxon>Agaricomycotina</taxon>
        <taxon>Tremellomycetes</taxon>
        <taxon>Trichosporonales</taxon>
        <taxon>Trichosporonaceae</taxon>
        <taxon>Cutaneotrichosporon</taxon>
    </lineage>
</organism>
<gene>
    <name evidence="2" type="ORF">CC85DRAFT_44933</name>
</gene>
<name>A0A0J0XR93_9TREE</name>
<dbReference type="GeneID" id="28987789"/>
<feature type="region of interest" description="Disordered" evidence="1">
    <location>
        <begin position="1"/>
        <end position="54"/>
    </location>
</feature>
<dbReference type="RefSeq" id="XP_018280109.1">
    <property type="nucleotide sequence ID" value="XM_018427186.1"/>
</dbReference>
<feature type="compositionally biased region" description="Low complexity" evidence="1">
    <location>
        <begin position="30"/>
        <end position="52"/>
    </location>
</feature>
<accession>A0A0J0XR93</accession>
<dbReference type="AlphaFoldDB" id="A0A0J0XR93"/>
<evidence type="ECO:0000256" key="1">
    <source>
        <dbReference type="SAM" id="MobiDB-lite"/>
    </source>
</evidence>
<sequence>MQIYEQASARHLSSSTEYVPLPHRPRPKLPLHNLPSSQQQHSNSNSNTTTEQRSTDCCSTSFSRFRKCKYLPFLLQTPGPSPDCAVSLWVELDRKSLERDETTGPPCLTRNPRSTVLAPPQWPTYHLAHLHLVCWLRLRPCRAVNGESSNSKLAWLQ</sequence>
<evidence type="ECO:0000313" key="2">
    <source>
        <dbReference type="EMBL" id="KLT43618.1"/>
    </source>
</evidence>
<reference evidence="2 3" key="1">
    <citation type="submission" date="2015-03" db="EMBL/GenBank/DDBJ databases">
        <title>Genomics and transcriptomics of the oil-accumulating basidiomycete yeast T. oleaginosus allow insights into substrate utilization and the diverse evolutionary trajectories of mating systems in fungi.</title>
        <authorList>
            <consortium name="DOE Joint Genome Institute"/>
            <person name="Kourist R."/>
            <person name="Kracht O."/>
            <person name="Bracharz F."/>
            <person name="Lipzen A."/>
            <person name="Nolan M."/>
            <person name="Ohm R."/>
            <person name="Grigoriev I."/>
            <person name="Sun S."/>
            <person name="Heitman J."/>
            <person name="Bruck T."/>
            <person name="Nowrousian M."/>
        </authorList>
    </citation>
    <scope>NUCLEOTIDE SEQUENCE [LARGE SCALE GENOMIC DNA]</scope>
    <source>
        <strain evidence="2 3">IBC0246</strain>
    </source>
</reference>
<protein>
    <submittedName>
        <fullName evidence="2">Uncharacterized protein</fullName>
    </submittedName>
</protein>
<proteinExistence type="predicted"/>
<dbReference type="Proteomes" id="UP000053611">
    <property type="component" value="Unassembled WGS sequence"/>
</dbReference>
<keyword evidence="3" id="KW-1185">Reference proteome</keyword>
<dbReference type="EMBL" id="KQ087193">
    <property type="protein sequence ID" value="KLT43618.1"/>
    <property type="molecule type" value="Genomic_DNA"/>
</dbReference>